<feature type="domain" description="FAF" evidence="3">
    <location>
        <begin position="90"/>
        <end position="144"/>
    </location>
</feature>
<evidence type="ECO:0000256" key="1">
    <source>
        <dbReference type="ARBA" id="ARBA00008690"/>
    </source>
</evidence>
<organism evidence="4 5">
    <name type="scientific">Jatropha curcas</name>
    <name type="common">Barbados nut</name>
    <dbReference type="NCBI Taxonomy" id="180498"/>
    <lineage>
        <taxon>Eukaryota</taxon>
        <taxon>Viridiplantae</taxon>
        <taxon>Streptophyta</taxon>
        <taxon>Embryophyta</taxon>
        <taxon>Tracheophyta</taxon>
        <taxon>Spermatophyta</taxon>
        <taxon>Magnoliopsida</taxon>
        <taxon>eudicotyledons</taxon>
        <taxon>Gunneridae</taxon>
        <taxon>Pentapetalae</taxon>
        <taxon>rosids</taxon>
        <taxon>fabids</taxon>
        <taxon>Malpighiales</taxon>
        <taxon>Euphorbiaceae</taxon>
        <taxon>Crotonoideae</taxon>
        <taxon>Jatropheae</taxon>
        <taxon>Jatropha</taxon>
    </lineage>
</organism>
<name>A0A067L4J0_JATCU</name>
<accession>A0A067L4J0</accession>
<evidence type="ECO:0000259" key="3">
    <source>
        <dbReference type="Pfam" id="PF11250"/>
    </source>
</evidence>
<feature type="region of interest" description="Disordered" evidence="2">
    <location>
        <begin position="1"/>
        <end position="42"/>
    </location>
</feature>
<dbReference type="STRING" id="180498.A0A067L4J0"/>
<dbReference type="AlphaFoldDB" id="A0A067L4J0"/>
<dbReference type="EMBL" id="KK914270">
    <property type="protein sequence ID" value="KDP43381.1"/>
    <property type="molecule type" value="Genomic_DNA"/>
</dbReference>
<dbReference type="Proteomes" id="UP000027138">
    <property type="component" value="Unassembled WGS sequence"/>
</dbReference>
<proteinExistence type="inferred from homology"/>
<evidence type="ECO:0000313" key="4">
    <source>
        <dbReference type="EMBL" id="KDP43381.1"/>
    </source>
</evidence>
<dbReference type="Pfam" id="PF11250">
    <property type="entry name" value="FAF"/>
    <property type="match status" value="1"/>
</dbReference>
<protein>
    <recommendedName>
        <fullName evidence="3">FAF domain-containing protein</fullName>
    </recommendedName>
</protein>
<feature type="compositionally biased region" description="Polar residues" evidence="2">
    <location>
        <begin position="1"/>
        <end position="26"/>
    </location>
</feature>
<dbReference type="OrthoDB" id="676808at2759"/>
<keyword evidence="5" id="KW-1185">Reference proteome</keyword>
<dbReference type="InterPro" id="IPR021410">
    <property type="entry name" value="FAF"/>
</dbReference>
<evidence type="ECO:0000313" key="5">
    <source>
        <dbReference type="Proteomes" id="UP000027138"/>
    </source>
</evidence>
<dbReference type="PANTHER" id="PTHR33155">
    <property type="entry name" value="FANTASTIC FOUR-LIKE PROTEIN (DUF3049)"/>
    <property type="match status" value="1"/>
</dbReference>
<gene>
    <name evidence="4" type="ORF">JCGZ_26481</name>
</gene>
<comment type="similarity">
    <text evidence="1">Belongs to the fantastic four family.</text>
</comment>
<reference evidence="4 5" key="1">
    <citation type="journal article" date="2014" name="PLoS ONE">
        <title>Global Analysis of Gene Expression Profiles in Physic Nut (Jatropha curcas L.) Seedlings Exposed to Salt Stress.</title>
        <authorList>
            <person name="Zhang L."/>
            <person name="Zhang C."/>
            <person name="Wu P."/>
            <person name="Chen Y."/>
            <person name="Li M."/>
            <person name="Jiang H."/>
            <person name="Wu G."/>
        </authorList>
    </citation>
    <scope>NUCLEOTIDE SEQUENCE [LARGE SCALE GENOMIC DNA]</scope>
    <source>
        <strain evidence="5">cv. GZQX0401</strain>
        <tissue evidence="4">Young leaves</tissue>
    </source>
</reference>
<evidence type="ECO:0000256" key="2">
    <source>
        <dbReference type="SAM" id="MobiDB-lite"/>
    </source>
</evidence>
<dbReference type="PANTHER" id="PTHR33155:SF64">
    <property type="entry name" value="FAF DOMAIN-CONTAINING PROTEIN"/>
    <property type="match status" value="1"/>
</dbReference>
<sequence length="159" mass="17895">MEAHNFSSKITNSSPSPQTLNSNTHVDLSLDKRSHSSSSSCFLQSPLSLSTLFPSSPLDLSSQVKANEKDAMEEKKEINVKNLHAKNGLFPPPISCLKLVKAGNPYTYLSFNEGDESFVLEEIRIPNRDIFRASRENGRLKLFFDHSEEEEGKKEKEHN</sequence>
<dbReference type="InterPro" id="IPR046431">
    <property type="entry name" value="FAF_dom"/>
</dbReference>